<name>A0A6G7YMV6_9SPHN</name>
<proteinExistence type="predicted"/>
<dbReference type="AlphaFoldDB" id="A0A6G7YMV6"/>
<dbReference type="GO" id="GO:0032259">
    <property type="term" value="P:methylation"/>
    <property type="evidence" value="ECO:0007669"/>
    <property type="project" value="UniProtKB-KW"/>
</dbReference>
<dbReference type="Gene3D" id="3.40.50.150">
    <property type="entry name" value="Vaccinia Virus protein VP39"/>
    <property type="match status" value="1"/>
</dbReference>
<dbReference type="GO" id="GO:0008168">
    <property type="term" value="F:methyltransferase activity"/>
    <property type="evidence" value="ECO:0007669"/>
    <property type="project" value="UniProtKB-KW"/>
</dbReference>
<keyword evidence="1" id="KW-0489">Methyltransferase</keyword>
<evidence type="ECO:0000313" key="2">
    <source>
        <dbReference type="Proteomes" id="UP000503222"/>
    </source>
</evidence>
<sequence>MNLNELGLKHSTDKASHGHNYLDLYEELLAPFRDRGNLRIIEIGVHEGASLRVWKDFFPDAQIVGVDIKEACRAHADTSIQIEIGDQGDETFLQSLITKHPADIIVDDGSHFWSHQIDTFRLLFPQMRSGGLFVCEDLLTSRSKWVAAYGRPYTIPAATYFGRLAAQFAAEGFVYGEASDTEMRDLQQQIAWMRFGPGFVAIRKV</sequence>
<dbReference type="Pfam" id="PF13578">
    <property type="entry name" value="Methyltransf_24"/>
    <property type="match status" value="1"/>
</dbReference>
<gene>
    <name evidence="1" type="ORF">G7077_03275</name>
</gene>
<protein>
    <submittedName>
        <fullName evidence="1">Class I SAM-dependent methyltransferase</fullName>
    </submittedName>
</protein>
<dbReference type="InterPro" id="IPR029063">
    <property type="entry name" value="SAM-dependent_MTases_sf"/>
</dbReference>
<dbReference type="KEGG" id="spii:G7077_03275"/>
<reference evidence="1 2" key="1">
    <citation type="submission" date="2020-03" db="EMBL/GenBank/DDBJ databases">
        <title>Sphingomonas sp. nov., isolated from fish.</title>
        <authorList>
            <person name="Hyun D.-W."/>
            <person name="Bae J.-W."/>
        </authorList>
    </citation>
    <scope>NUCLEOTIDE SEQUENCE [LARGE SCALE GENOMIC DNA]</scope>
    <source>
        <strain evidence="1 2">HDW15B</strain>
    </source>
</reference>
<keyword evidence="2" id="KW-1185">Reference proteome</keyword>
<dbReference type="RefSeq" id="WP_166410473.1">
    <property type="nucleotide sequence ID" value="NZ_CP049869.1"/>
</dbReference>
<accession>A0A6G7YMV6</accession>
<evidence type="ECO:0000313" key="1">
    <source>
        <dbReference type="EMBL" id="QIK78079.1"/>
    </source>
</evidence>
<keyword evidence="1" id="KW-0808">Transferase</keyword>
<organism evidence="1 2">
    <name type="scientific">Sphingomonas piscis</name>
    <dbReference type="NCBI Taxonomy" id="2714943"/>
    <lineage>
        <taxon>Bacteria</taxon>
        <taxon>Pseudomonadati</taxon>
        <taxon>Pseudomonadota</taxon>
        <taxon>Alphaproteobacteria</taxon>
        <taxon>Sphingomonadales</taxon>
        <taxon>Sphingomonadaceae</taxon>
        <taxon>Sphingomonas</taxon>
    </lineage>
</organism>
<dbReference type="SUPFAM" id="SSF53335">
    <property type="entry name" value="S-adenosyl-L-methionine-dependent methyltransferases"/>
    <property type="match status" value="1"/>
</dbReference>
<dbReference type="Proteomes" id="UP000503222">
    <property type="component" value="Chromosome"/>
</dbReference>
<dbReference type="EMBL" id="CP049869">
    <property type="protein sequence ID" value="QIK78079.1"/>
    <property type="molecule type" value="Genomic_DNA"/>
</dbReference>